<dbReference type="Pfam" id="PF00583">
    <property type="entry name" value="Acetyltransf_1"/>
    <property type="match status" value="1"/>
</dbReference>
<feature type="domain" description="N-acetyltransferase" evidence="3">
    <location>
        <begin position="1"/>
        <end position="153"/>
    </location>
</feature>
<dbReference type="InterPro" id="IPR000182">
    <property type="entry name" value="GNAT_dom"/>
</dbReference>
<proteinExistence type="predicted"/>
<dbReference type="PROSITE" id="PS51186">
    <property type="entry name" value="GNAT"/>
    <property type="match status" value="1"/>
</dbReference>
<dbReference type="PANTHER" id="PTHR43877:SF2">
    <property type="entry name" value="AMINOALKYLPHOSPHONATE N-ACETYLTRANSFERASE-RELATED"/>
    <property type="match status" value="1"/>
</dbReference>
<dbReference type="CDD" id="cd04301">
    <property type="entry name" value="NAT_SF"/>
    <property type="match status" value="1"/>
</dbReference>
<dbReference type="PANTHER" id="PTHR43877">
    <property type="entry name" value="AMINOALKYLPHOSPHONATE N-ACETYLTRANSFERASE-RELATED-RELATED"/>
    <property type="match status" value="1"/>
</dbReference>
<keyword evidence="2" id="KW-0012">Acyltransferase</keyword>
<gene>
    <name evidence="4" type="ORF">GCM10010841_01410</name>
</gene>
<comment type="caution">
    <text evidence="4">The sequence shown here is derived from an EMBL/GenBank/DDBJ whole genome shotgun (WGS) entry which is preliminary data.</text>
</comment>
<evidence type="ECO:0000313" key="4">
    <source>
        <dbReference type="EMBL" id="GGL96751.1"/>
    </source>
</evidence>
<organism evidence="4 5">
    <name type="scientific">Deinococcus aerophilus</name>
    <dbReference type="NCBI Taxonomy" id="522488"/>
    <lineage>
        <taxon>Bacteria</taxon>
        <taxon>Thermotogati</taxon>
        <taxon>Deinococcota</taxon>
        <taxon>Deinococci</taxon>
        <taxon>Deinococcales</taxon>
        <taxon>Deinococcaceae</taxon>
        <taxon>Deinococcus</taxon>
    </lineage>
</organism>
<sequence>MIRSLTPADLPAFHAVMQAAGMDPRSSWSRTTPGDLEAALFAPGAGGFVAVTGEEVSGCVGFRPDGAQTLTLNRLATVPRVRGQGVGTALVRAVEAVAAAGGFERVLLAVSRFNLGVIPFYEGLGYVRSDEPYRFAHSDSPGPAVLVKAISTPPTSPQKALT</sequence>
<dbReference type="Proteomes" id="UP000661918">
    <property type="component" value="Unassembled WGS sequence"/>
</dbReference>
<keyword evidence="1" id="KW-0808">Transferase</keyword>
<dbReference type="InterPro" id="IPR050832">
    <property type="entry name" value="Bact_Acetyltransf"/>
</dbReference>
<protein>
    <recommendedName>
        <fullName evidence="3">N-acetyltransferase domain-containing protein</fullName>
    </recommendedName>
</protein>
<evidence type="ECO:0000313" key="5">
    <source>
        <dbReference type="Proteomes" id="UP000661918"/>
    </source>
</evidence>
<evidence type="ECO:0000256" key="2">
    <source>
        <dbReference type="ARBA" id="ARBA00023315"/>
    </source>
</evidence>
<dbReference type="RefSeq" id="WP_229752728.1">
    <property type="nucleotide sequence ID" value="NZ_BMOM01000001.1"/>
</dbReference>
<dbReference type="SUPFAM" id="SSF55729">
    <property type="entry name" value="Acyl-CoA N-acyltransferases (Nat)"/>
    <property type="match status" value="1"/>
</dbReference>
<dbReference type="Gene3D" id="3.40.630.30">
    <property type="match status" value="1"/>
</dbReference>
<evidence type="ECO:0000256" key="1">
    <source>
        <dbReference type="ARBA" id="ARBA00022679"/>
    </source>
</evidence>
<dbReference type="EMBL" id="BMOM01000001">
    <property type="protein sequence ID" value="GGL96751.1"/>
    <property type="molecule type" value="Genomic_DNA"/>
</dbReference>
<evidence type="ECO:0000259" key="3">
    <source>
        <dbReference type="PROSITE" id="PS51186"/>
    </source>
</evidence>
<accession>A0ABQ2GI88</accession>
<dbReference type="InterPro" id="IPR016181">
    <property type="entry name" value="Acyl_CoA_acyltransferase"/>
</dbReference>
<keyword evidence="5" id="KW-1185">Reference proteome</keyword>
<name>A0ABQ2GI88_9DEIO</name>
<reference evidence="5" key="1">
    <citation type="journal article" date="2019" name="Int. J. Syst. Evol. Microbiol.">
        <title>The Global Catalogue of Microorganisms (GCM) 10K type strain sequencing project: providing services to taxonomists for standard genome sequencing and annotation.</title>
        <authorList>
            <consortium name="The Broad Institute Genomics Platform"/>
            <consortium name="The Broad Institute Genome Sequencing Center for Infectious Disease"/>
            <person name="Wu L."/>
            <person name="Ma J."/>
        </authorList>
    </citation>
    <scope>NUCLEOTIDE SEQUENCE [LARGE SCALE GENOMIC DNA]</scope>
    <source>
        <strain evidence="5">JCM 15443</strain>
    </source>
</reference>